<gene>
    <name evidence="1" type="ORF">C8A05DRAFT_39677</name>
</gene>
<keyword evidence="2" id="KW-1185">Reference proteome</keyword>
<proteinExistence type="predicted"/>
<dbReference type="Gene3D" id="3.80.10.10">
    <property type="entry name" value="Ribonuclease Inhibitor"/>
    <property type="match status" value="1"/>
</dbReference>
<dbReference type="SUPFAM" id="SSF52047">
    <property type="entry name" value="RNI-like"/>
    <property type="match status" value="1"/>
</dbReference>
<reference evidence="1" key="2">
    <citation type="submission" date="2023-05" db="EMBL/GenBank/DDBJ databases">
        <authorList>
            <consortium name="Lawrence Berkeley National Laboratory"/>
            <person name="Steindorff A."/>
            <person name="Hensen N."/>
            <person name="Bonometti L."/>
            <person name="Westerberg I."/>
            <person name="Brannstrom I.O."/>
            <person name="Guillou S."/>
            <person name="Cros-Aarteil S."/>
            <person name="Calhoun S."/>
            <person name="Haridas S."/>
            <person name="Kuo A."/>
            <person name="Mondo S."/>
            <person name="Pangilinan J."/>
            <person name="Riley R."/>
            <person name="Labutti K."/>
            <person name="Andreopoulos B."/>
            <person name="Lipzen A."/>
            <person name="Chen C."/>
            <person name="Yanf M."/>
            <person name="Daum C."/>
            <person name="Ng V."/>
            <person name="Clum A."/>
            <person name="Ohm R."/>
            <person name="Martin F."/>
            <person name="Silar P."/>
            <person name="Natvig D."/>
            <person name="Lalanne C."/>
            <person name="Gautier V."/>
            <person name="Ament-Velasquez S.L."/>
            <person name="Kruys A."/>
            <person name="Hutchinson M.I."/>
            <person name="Powell A.J."/>
            <person name="Barry K."/>
            <person name="Miller A.N."/>
            <person name="Grigoriev I.V."/>
            <person name="Debuchy R."/>
            <person name="Gladieux P."/>
            <person name="Thoren M.H."/>
            <person name="Johannesson H."/>
        </authorList>
    </citation>
    <scope>NUCLEOTIDE SEQUENCE</scope>
    <source>
        <strain evidence="1">CBS 103.79</strain>
    </source>
</reference>
<dbReference type="InterPro" id="IPR032675">
    <property type="entry name" value="LRR_dom_sf"/>
</dbReference>
<protein>
    <recommendedName>
        <fullName evidence="3">F-box domain-containing protein</fullName>
    </recommendedName>
</protein>
<evidence type="ECO:0000313" key="2">
    <source>
        <dbReference type="Proteomes" id="UP001303889"/>
    </source>
</evidence>
<organism evidence="1 2">
    <name type="scientific">Staphylotrichum tortipilum</name>
    <dbReference type="NCBI Taxonomy" id="2831512"/>
    <lineage>
        <taxon>Eukaryota</taxon>
        <taxon>Fungi</taxon>
        <taxon>Dikarya</taxon>
        <taxon>Ascomycota</taxon>
        <taxon>Pezizomycotina</taxon>
        <taxon>Sordariomycetes</taxon>
        <taxon>Sordariomycetidae</taxon>
        <taxon>Sordariales</taxon>
        <taxon>Chaetomiaceae</taxon>
        <taxon>Staphylotrichum</taxon>
    </lineage>
</organism>
<evidence type="ECO:0008006" key="3">
    <source>
        <dbReference type="Google" id="ProtNLM"/>
    </source>
</evidence>
<dbReference type="EMBL" id="MU856407">
    <property type="protein sequence ID" value="KAK3896775.1"/>
    <property type="molecule type" value="Genomic_DNA"/>
</dbReference>
<dbReference type="Proteomes" id="UP001303889">
    <property type="component" value="Unassembled WGS sequence"/>
</dbReference>
<reference evidence="1" key="1">
    <citation type="journal article" date="2023" name="Mol. Phylogenet. Evol.">
        <title>Genome-scale phylogeny and comparative genomics of the fungal order Sordariales.</title>
        <authorList>
            <person name="Hensen N."/>
            <person name="Bonometti L."/>
            <person name="Westerberg I."/>
            <person name="Brannstrom I.O."/>
            <person name="Guillou S."/>
            <person name="Cros-Aarteil S."/>
            <person name="Calhoun S."/>
            <person name="Haridas S."/>
            <person name="Kuo A."/>
            <person name="Mondo S."/>
            <person name="Pangilinan J."/>
            <person name="Riley R."/>
            <person name="LaButti K."/>
            <person name="Andreopoulos B."/>
            <person name="Lipzen A."/>
            <person name="Chen C."/>
            <person name="Yan M."/>
            <person name="Daum C."/>
            <person name="Ng V."/>
            <person name="Clum A."/>
            <person name="Steindorff A."/>
            <person name="Ohm R.A."/>
            <person name="Martin F."/>
            <person name="Silar P."/>
            <person name="Natvig D.O."/>
            <person name="Lalanne C."/>
            <person name="Gautier V."/>
            <person name="Ament-Velasquez S.L."/>
            <person name="Kruys A."/>
            <person name="Hutchinson M.I."/>
            <person name="Powell A.J."/>
            <person name="Barry K."/>
            <person name="Miller A.N."/>
            <person name="Grigoriev I.V."/>
            <person name="Debuchy R."/>
            <person name="Gladieux P."/>
            <person name="Hiltunen Thoren M."/>
            <person name="Johannesson H."/>
        </authorList>
    </citation>
    <scope>NUCLEOTIDE SEQUENCE</scope>
    <source>
        <strain evidence="1">CBS 103.79</strain>
    </source>
</reference>
<accession>A0AAN6M9J9</accession>
<name>A0AAN6M9J9_9PEZI</name>
<evidence type="ECO:0000313" key="1">
    <source>
        <dbReference type="EMBL" id="KAK3896775.1"/>
    </source>
</evidence>
<comment type="caution">
    <text evidence="1">The sequence shown here is derived from an EMBL/GenBank/DDBJ whole genome shotgun (WGS) entry which is preliminary data.</text>
</comment>
<sequence length="473" mass="52287">MQPMNLLDCNEDALCLILGYLAQADLNSVCLAHPHLRRLAEPVLYSTVEIEVPDCPQAAPPPIPSLVGTILRRPELAAHVRTLSLKGGHPSRWGGGDRRVPKLVAREPDLLEAISFVERTGLSYRGTWSEGLRGGKRDAYLAVLISQLPRLQRLHLGCGFFIENDLKSLVLRSILCDSHSDSSINGIPTTLNQLHTVTLKGYRSRGGRSIRNTANALPFFYLPSLRKMSLFIDDPLVPTLPWPTAEPPSASNLTSLKVLSVRESHLGQLLAALPQLRSLSWQWVFDPDFEDQFNSPIINLDQLMPALAHVRETLTELTIVASCSYANCAATPFPLQVQGSARALAGFDHLTKLVVPLAFFTGFAVPIRGERLADCLPRNLEELTLADDLYIDTNGNEEWDEPAYTRSIVAWLAGGRASAPRLRKLCLVLMCEDGEVDFEWLDVRNEIRELGQRMGIDVATQAVYDFGENLVAG</sequence>
<dbReference type="AlphaFoldDB" id="A0AAN6M9J9"/>